<evidence type="ECO:0000259" key="1">
    <source>
        <dbReference type="PROSITE" id="PS50994"/>
    </source>
</evidence>
<evidence type="ECO:0000313" key="2">
    <source>
        <dbReference type="EMBL" id="WUR03947.1"/>
    </source>
</evidence>
<keyword evidence="2" id="KW-0808">Transferase</keyword>
<dbReference type="GeneID" id="90541772"/>
<keyword evidence="2" id="KW-0695">RNA-directed DNA polymerase</keyword>
<protein>
    <submittedName>
        <fullName evidence="2">Reverse transcriptase</fullName>
    </submittedName>
</protein>
<gene>
    <name evidence="2" type="ORF">VNE69_07016</name>
</gene>
<organism evidence="2 3">
    <name type="scientific">Vairimorpha necatrix</name>
    <dbReference type="NCBI Taxonomy" id="6039"/>
    <lineage>
        <taxon>Eukaryota</taxon>
        <taxon>Fungi</taxon>
        <taxon>Fungi incertae sedis</taxon>
        <taxon>Microsporidia</taxon>
        <taxon>Nosematidae</taxon>
        <taxon>Vairimorpha</taxon>
    </lineage>
</organism>
<dbReference type="PANTHER" id="PTHR37984:SF5">
    <property type="entry name" value="PROTEIN NYNRIN-LIKE"/>
    <property type="match status" value="1"/>
</dbReference>
<dbReference type="KEGG" id="vnx:VNE69_07016"/>
<dbReference type="InterPro" id="IPR012337">
    <property type="entry name" value="RNaseH-like_sf"/>
</dbReference>
<dbReference type="GO" id="GO:0015074">
    <property type="term" value="P:DNA integration"/>
    <property type="evidence" value="ECO:0007669"/>
    <property type="project" value="InterPro"/>
</dbReference>
<dbReference type="Gene3D" id="3.30.420.10">
    <property type="entry name" value="Ribonuclease H-like superfamily/Ribonuclease H"/>
    <property type="match status" value="1"/>
</dbReference>
<dbReference type="GO" id="GO:0005634">
    <property type="term" value="C:nucleus"/>
    <property type="evidence" value="ECO:0007669"/>
    <property type="project" value="UniProtKB-ARBA"/>
</dbReference>
<dbReference type="GO" id="GO:0003676">
    <property type="term" value="F:nucleic acid binding"/>
    <property type="evidence" value="ECO:0007669"/>
    <property type="project" value="InterPro"/>
</dbReference>
<dbReference type="AlphaFoldDB" id="A0AAX4JDG6"/>
<feature type="domain" description="Integrase catalytic" evidence="1">
    <location>
        <begin position="1"/>
        <end position="151"/>
    </location>
</feature>
<reference evidence="2" key="1">
    <citation type="journal article" date="2024" name="BMC Genomics">
        <title>Functional annotation of a divergent genome using sequence and structure-based similarity.</title>
        <authorList>
            <person name="Svedberg D."/>
            <person name="Winiger R.R."/>
            <person name="Berg A."/>
            <person name="Sharma H."/>
            <person name="Tellgren-Roth C."/>
            <person name="Debrunner-Vossbrinck B.A."/>
            <person name="Vossbrinck C.R."/>
            <person name="Barandun J."/>
        </authorList>
    </citation>
    <scope>NUCLEOTIDE SEQUENCE</scope>
    <source>
        <strain evidence="2">Illinois isolate</strain>
    </source>
</reference>
<keyword evidence="2" id="KW-0548">Nucleotidyltransferase</keyword>
<sequence length="307" mass="35401">MNRLHGPLPKCASGERFIVVATDYVTKWVEARAIKHKSAYEIAKFIMEEIFTRHGPVNVIRSDQGLEFKNQIVNRVSELPKAKFRYSSPYHPRSNGPVERTNQSLILKLSKFVSDYPIHWDKALPFALMQYRSSPIGKLGMSPFEMLYGRKAVLPSIIQDLPNDFEMLFTDPSEYLATRAQIAENTQDIINTRNRENILKEDKRSTRKDRPDTVPEGTIVYMRNRNMRIKLDKKFIGPYIVKENKTKGAYLIKSLENDTEHHINRSDFVTFKTEENLPKNTQSILDGHLQLEEGRVLPPSLAAPIND</sequence>
<dbReference type="InterPro" id="IPR050951">
    <property type="entry name" value="Retrovirus_Pol_polyprotein"/>
</dbReference>
<dbReference type="InterPro" id="IPR001584">
    <property type="entry name" value="Integrase_cat-core"/>
</dbReference>
<keyword evidence="3" id="KW-1185">Reference proteome</keyword>
<accession>A0AAX4JDG6</accession>
<dbReference type="GO" id="GO:0003964">
    <property type="term" value="F:RNA-directed DNA polymerase activity"/>
    <property type="evidence" value="ECO:0007669"/>
    <property type="project" value="UniProtKB-KW"/>
</dbReference>
<dbReference type="Proteomes" id="UP001334084">
    <property type="component" value="Chromosome 7"/>
</dbReference>
<dbReference type="InterPro" id="IPR036397">
    <property type="entry name" value="RNaseH_sf"/>
</dbReference>
<dbReference type="PANTHER" id="PTHR37984">
    <property type="entry name" value="PROTEIN CBG26694"/>
    <property type="match status" value="1"/>
</dbReference>
<dbReference type="EMBL" id="CP142732">
    <property type="protein sequence ID" value="WUR03947.1"/>
    <property type="molecule type" value="Genomic_DNA"/>
</dbReference>
<dbReference type="RefSeq" id="XP_065330092.1">
    <property type="nucleotide sequence ID" value="XM_065474020.1"/>
</dbReference>
<proteinExistence type="predicted"/>
<name>A0AAX4JDG6_9MICR</name>
<dbReference type="SUPFAM" id="SSF53098">
    <property type="entry name" value="Ribonuclease H-like"/>
    <property type="match status" value="1"/>
</dbReference>
<dbReference type="PROSITE" id="PS50994">
    <property type="entry name" value="INTEGRASE"/>
    <property type="match status" value="1"/>
</dbReference>
<evidence type="ECO:0000313" key="3">
    <source>
        <dbReference type="Proteomes" id="UP001334084"/>
    </source>
</evidence>